<protein>
    <submittedName>
        <fullName evidence="2">Uncharacterized protein</fullName>
    </submittedName>
</protein>
<keyword evidence="3" id="KW-1185">Reference proteome</keyword>
<dbReference type="Proteomes" id="UP000799750">
    <property type="component" value="Unassembled WGS sequence"/>
</dbReference>
<evidence type="ECO:0000256" key="1">
    <source>
        <dbReference type="SAM" id="MobiDB-lite"/>
    </source>
</evidence>
<feature type="region of interest" description="Disordered" evidence="1">
    <location>
        <begin position="46"/>
        <end position="153"/>
    </location>
</feature>
<feature type="compositionally biased region" description="Polar residues" evidence="1">
    <location>
        <begin position="189"/>
        <end position="198"/>
    </location>
</feature>
<dbReference type="OrthoDB" id="3795041at2759"/>
<feature type="compositionally biased region" description="Polar residues" evidence="1">
    <location>
        <begin position="309"/>
        <end position="332"/>
    </location>
</feature>
<accession>A0A6A6RHB0</accession>
<proteinExistence type="predicted"/>
<dbReference type="AlphaFoldDB" id="A0A6A6RHB0"/>
<dbReference type="EMBL" id="MU004181">
    <property type="protein sequence ID" value="KAF2503113.1"/>
    <property type="molecule type" value="Genomic_DNA"/>
</dbReference>
<feature type="region of interest" description="Disordered" evidence="1">
    <location>
        <begin position="271"/>
        <end position="340"/>
    </location>
</feature>
<name>A0A6A6RHB0_9PEZI</name>
<feature type="compositionally biased region" description="Polar residues" evidence="1">
    <location>
        <begin position="218"/>
        <end position="243"/>
    </location>
</feature>
<reference evidence="2" key="1">
    <citation type="journal article" date="2020" name="Stud. Mycol.">
        <title>101 Dothideomycetes genomes: a test case for predicting lifestyles and emergence of pathogens.</title>
        <authorList>
            <person name="Haridas S."/>
            <person name="Albert R."/>
            <person name="Binder M."/>
            <person name="Bloem J."/>
            <person name="Labutti K."/>
            <person name="Salamov A."/>
            <person name="Andreopoulos B."/>
            <person name="Baker S."/>
            <person name="Barry K."/>
            <person name="Bills G."/>
            <person name="Bluhm B."/>
            <person name="Cannon C."/>
            <person name="Castanera R."/>
            <person name="Culley D."/>
            <person name="Daum C."/>
            <person name="Ezra D."/>
            <person name="Gonzalez J."/>
            <person name="Henrissat B."/>
            <person name="Kuo A."/>
            <person name="Liang C."/>
            <person name="Lipzen A."/>
            <person name="Lutzoni F."/>
            <person name="Magnuson J."/>
            <person name="Mondo S."/>
            <person name="Nolan M."/>
            <person name="Ohm R."/>
            <person name="Pangilinan J."/>
            <person name="Park H.-J."/>
            <person name="Ramirez L."/>
            <person name="Alfaro M."/>
            <person name="Sun H."/>
            <person name="Tritt A."/>
            <person name="Yoshinaga Y."/>
            <person name="Zwiers L.-H."/>
            <person name="Turgeon B."/>
            <person name="Goodwin S."/>
            <person name="Spatafora J."/>
            <person name="Crous P."/>
            <person name="Grigoriev I."/>
        </authorList>
    </citation>
    <scope>NUCLEOTIDE SEQUENCE</scope>
    <source>
        <strain evidence="2">CBS 269.34</strain>
    </source>
</reference>
<organism evidence="2 3">
    <name type="scientific">Lophium mytilinum</name>
    <dbReference type="NCBI Taxonomy" id="390894"/>
    <lineage>
        <taxon>Eukaryota</taxon>
        <taxon>Fungi</taxon>
        <taxon>Dikarya</taxon>
        <taxon>Ascomycota</taxon>
        <taxon>Pezizomycotina</taxon>
        <taxon>Dothideomycetes</taxon>
        <taxon>Pleosporomycetidae</taxon>
        <taxon>Mytilinidiales</taxon>
        <taxon>Mytilinidiaceae</taxon>
        <taxon>Lophium</taxon>
    </lineage>
</organism>
<evidence type="ECO:0000313" key="3">
    <source>
        <dbReference type="Proteomes" id="UP000799750"/>
    </source>
</evidence>
<feature type="region of interest" description="Disordered" evidence="1">
    <location>
        <begin position="189"/>
        <end position="243"/>
    </location>
</feature>
<sequence length="340" mass="37151">MLPCRQSDTPPSIARPDYISYTSLQLLKSSLLLLQIDQPCMASNIPRRPVGQHAPWSSDGQSAYRATATADPSSHMVNTQRTAPAPQYLSMPPSSPTSDRRQRLPSSLRSLIRRKPESDAAMPQQPSKPDPNSYFPSRPSTQQGGLMPYSYYQPAQSTPALSVPALSARSMPPSPMDTPSSLFTRSVSAHVVSPTSPQDRPLHSYRHSSYEPSFEPQPVQTRRTFPETQFDTPVTTTAPSSRMQYQEPEALADAAQYRLFVEATSGLPPGFLDMQSPLSPPGATPSLFVRTSQTPNPAPVSAPVLDLSSPHSQPHSYSRPQPQYPAQNQTSGGDERVPES</sequence>
<gene>
    <name evidence="2" type="ORF">BU16DRAFT_29806</name>
</gene>
<evidence type="ECO:0000313" key="2">
    <source>
        <dbReference type="EMBL" id="KAF2503113.1"/>
    </source>
</evidence>
<feature type="compositionally biased region" description="Polar residues" evidence="1">
    <location>
        <begin position="134"/>
        <end position="144"/>
    </location>
</feature>
<feature type="compositionally biased region" description="Polar residues" evidence="1">
    <location>
        <begin position="70"/>
        <end position="82"/>
    </location>
</feature>